<evidence type="ECO:0000256" key="6">
    <source>
        <dbReference type="ARBA" id="ARBA00023136"/>
    </source>
</evidence>
<evidence type="ECO:0000256" key="7">
    <source>
        <dbReference type="SAM" id="MobiDB-lite"/>
    </source>
</evidence>
<accession>A0A7S0ICH3</accession>
<keyword evidence="5" id="KW-1133">Transmembrane helix</keyword>
<dbReference type="InterPro" id="IPR044845">
    <property type="entry name" value="HPAT/SRGT1-like"/>
</dbReference>
<evidence type="ECO:0000256" key="1">
    <source>
        <dbReference type="ARBA" id="ARBA00004167"/>
    </source>
</evidence>
<dbReference type="PANTHER" id="PTHR31485">
    <property type="entry name" value="PEPTIDYL SERINE ALPHA-GALACTOSYLTRANSFERASE"/>
    <property type="match status" value="1"/>
</dbReference>
<dbReference type="PANTHER" id="PTHR31485:SF4">
    <property type="entry name" value="HYDROXYPROLINE O-ARABINOSYLTRANSFERASE RDN1"/>
    <property type="match status" value="1"/>
</dbReference>
<proteinExistence type="predicted"/>
<dbReference type="InterPro" id="IPR056508">
    <property type="entry name" value="HPAT-like"/>
</dbReference>
<feature type="compositionally biased region" description="Basic and acidic residues" evidence="7">
    <location>
        <begin position="115"/>
        <end position="142"/>
    </location>
</feature>
<dbReference type="Pfam" id="PF23452">
    <property type="entry name" value="HPAT"/>
    <property type="match status" value="1"/>
</dbReference>
<feature type="region of interest" description="Disordered" evidence="7">
    <location>
        <begin position="110"/>
        <end position="142"/>
    </location>
</feature>
<keyword evidence="2" id="KW-0328">Glycosyltransferase</keyword>
<keyword evidence="3" id="KW-0808">Transferase</keyword>
<comment type="subcellular location">
    <subcellularLocation>
        <location evidence="1">Membrane</location>
        <topology evidence="1">Single-pass membrane protein</topology>
    </subcellularLocation>
</comment>
<evidence type="ECO:0000256" key="2">
    <source>
        <dbReference type="ARBA" id="ARBA00022676"/>
    </source>
</evidence>
<name>A0A7S0ICH3_MICPS</name>
<feature type="compositionally biased region" description="Basic and acidic residues" evidence="7">
    <location>
        <begin position="69"/>
        <end position="86"/>
    </location>
</feature>
<keyword evidence="6" id="KW-0472">Membrane</keyword>
<organism evidence="9">
    <name type="scientific">Micromonas pusilla</name>
    <name type="common">Picoplanktonic green alga</name>
    <name type="synonym">Chromulina pusilla</name>
    <dbReference type="NCBI Taxonomy" id="38833"/>
    <lineage>
        <taxon>Eukaryota</taxon>
        <taxon>Viridiplantae</taxon>
        <taxon>Chlorophyta</taxon>
        <taxon>Mamiellophyceae</taxon>
        <taxon>Mamiellales</taxon>
        <taxon>Mamiellaceae</taxon>
        <taxon>Micromonas</taxon>
    </lineage>
</organism>
<sequence length="451" mass="50813">MARVRWRSAGYLAVFIVSALATYNSLQTLHGHARAGRHLEVEHFHHHHHTPTPAASTPGHLRGSGARVADLEPFHRPPRDDGEKNPAARIDAGDDVETAVRRGEFGLGASSFTTRSKESERTDRIDAKPQLATKKDEKKRDEKGNGKYHVLLTANDAVYVRWQSRIMYHQYKKIASDPALAGAMGGFTRILHSGKPDDLMDEIPTVVVDPLPEGIKDHGYVVLHRPYAFKQWLDTHAADIEEEYVLMTEPDHLYLRGMPLFATPTRAAAFPFFYIDPKKPEFTPIVQKYNEVEAPIDAFAPIGNSPVMISVESLSRVVPMWHDLAVAMKQDPEADKAFGWVIEMWAYSIASAQVGVTYELHPEMMLQPPWDDSFQVKGKVAYIIHYTYGQDFAKSGVATPGKIGEWHFDKRDFTGFPPKEKIPMPPKDAHEVIQKMMTIINEGITELPHWP</sequence>
<dbReference type="EMBL" id="HBEQ01006320">
    <property type="protein sequence ID" value="CAD8517578.1"/>
    <property type="molecule type" value="Transcribed_RNA"/>
</dbReference>
<dbReference type="AlphaFoldDB" id="A0A7S0ICH3"/>
<evidence type="ECO:0000256" key="3">
    <source>
        <dbReference type="ARBA" id="ARBA00022679"/>
    </source>
</evidence>
<protein>
    <recommendedName>
        <fullName evidence="8">Hydroxyproline O-arabinosyltransferase-like domain-containing protein</fullName>
    </recommendedName>
</protein>
<feature type="domain" description="Hydroxyproline O-arabinosyltransferase-like" evidence="8">
    <location>
        <begin position="148"/>
        <end position="451"/>
    </location>
</feature>
<feature type="region of interest" description="Disordered" evidence="7">
    <location>
        <begin position="44"/>
        <end position="95"/>
    </location>
</feature>
<evidence type="ECO:0000313" key="9">
    <source>
        <dbReference type="EMBL" id="CAD8517578.1"/>
    </source>
</evidence>
<evidence type="ECO:0000256" key="4">
    <source>
        <dbReference type="ARBA" id="ARBA00022692"/>
    </source>
</evidence>
<reference evidence="9" key="1">
    <citation type="submission" date="2021-01" db="EMBL/GenBank/DDBJ databases">
        <authorList>
            <person name="Corre E."/>
            <person name="Pelletier E."/>
            <person name="Niang G."/>
            <person name="Scheremetjew M."/>
            <person name="Finn R."/>
            <person name="Kale V."/>
            <person name="Holt S."/>
            <person name="Cochrane G."/>
            <person name="Meng A."/>
            <person name="Brown T."/>
            <person name="Cohen L."/>
        </authorList>
    </citation>
    <scope>NUCLEOTIDE SEQUENCE</scope>
    <source>
        <strain evidence="9">CCMP1723</strain>
    </source>
</reference>
<evidence type="ECO:0000259" key="8">
    <source>
        <dbReference type="Pfam" id="PF23452"/>
    </source>
</evidence>
<evidence type="ECO:0000256" key="5">
    <source>
        <dbReference type="ARBA" id="ARBA00022989"/>
    </source>
</evidence>
<dbReference type="GO" id="GO:0016757">
    <property type="term" value="F:glycosyltransferase activity"/>
    <property type="evidence" value="ECO:0007669"/>
    <property type="project" value="UniProtKB-KW"/>
</dbReference>
<keyword evidence="4" id="KW-0812">Transmembrane</keyword>
<dbReference type="GO" id="GO:0016020">
    <property type="term" value="C:membrane"/>
    <property type="evidence" value="ECO:0007669"/>
    <property type="project" value="UniProtKB-SubCell"/>
</dbReference>
<gene>
    <name evidence="9" type="ORF">MCOM1403_LOCUS5004</name>
</gene>